<sequence>MICEIFKNEYPGYEHCILCNGNDESFYVEANNMEFIVNNASKKKFMVIEIDDCIIKNEQAKCDFLFIDCDDDTLYFVELKGKKRGVPYAIEQILMTLNKCSINKFYIDSKSVSAYIVASKLRRPKIVSAERDRLKNELYRKNGKLSIMLKKHEIKV</sequence>
<gene>
    <name evidence="1" type="ORF">ASN18_0893</name>
</gene>
<protein>
    <submittedName>
        <fullName evidence="1">Uncharacterized protein</fullName>
    </submittedName>
</protein>
<evidence type="ECO:0000313" key="1">
    <source>
        <dbReference type="EMBL" id="KWT91069.1"/>
    </source>
</evidence>
<organism evidence="1 2">
    <name type="scientific">Candidatus Magnetominusculus xianensis</name>
    <dbReference type="NCBI Taxonomy" id="1748249"/>
    <lineage>
        <taxon>Bacteria</taxon>
        <taxon>Pseudomonadati</taxon>
        <taxon>Nitrospirota</taxon>
        <taxon>Nitrospiria</taxon>
        <taxon>Nitrospirales</taxon>
        <taxon>Nitrospiraceae</taxon>
        <taxon>Candidatus Magnetominusculus</taxon>
    </lineage>
</organism>
<reference evidence="1 2" key="1">
    <citation type="submission" date="2015-11" db="EMBL/GenBank/DDBJ databases">
        <authorList>
            <person name="Lin W."/>
        </authorList>
    </citation>
    <scope>NUCLEOTIDE SEQUENCE [LARGE SCALE GENOMIC DNA]</scope>
    <source>
        <strain evidence="1 2">HCH-1</strain>
    </source>
</reference>
<dbReference type="EMBL" id="LNQR01000032">
    <property type="protein sequence ID" value="KWT91069.1"/>
    <property type="molecule type" value="Genomic_DNA"/>
</dbReference>
<comment type="caution">
    <text evidence="1">The sequence shown here is derived from an EMBL/GenBank/DDBJ whole genome shotgun (WGS) entry which is preliminary data.</text>
</comment>
<name>A0ABR5SHA9_9BACT</name>
<proteinExistence type="predicted"/>
<accession>A0ABR5SHA9</accession>
<evidence type="ECO:0000313" key="2">
    <source>
        <dbReference type="Proteomes" id="UP000060487"/>
    </source>
</evidence>
<keyword evidence="2" id="KW-1185">Reference proteome</keyword>
<dbReference type="Proteomes" id="UP000060487">
    <property type="component" value="Unassembled WGS sequence"/>
</dbReference>
<dbReference type="RefSeq" id="WP_085051451.1">
    <property type="nucleotide sequence ID" value="NZ_LNQR01000032.1"/>
</dbReference>